<dbReference type="SUPFAM" id="SSF46785">
    <property type="entry name" value="Winged helix' DNA-binding domain"/>
    <property type="match status" value="1"/>
</dbReference>
<evidence type="ECO:0000313" key="8">
    <source>
        <dbReference type="Proteomes" id="UP000054823"/>
    </source>
</evidence>
<dbReference type="PRINTS" id="PR00039">
    <property type="entry name" value="HTHLYSR"/>
</dbReference>
<evidence type="ECO:0000256" key="5">
    <source>
        <dbReference type="ARBA" id="ARBA00023163"/>
    </source>
</evidence>
<dbReference type="SUPFAM" id="SSF53850">
    <property type="entry name" value="Periplasmic binding protein-like II"/>
    <property type="match status" value="1"/>
</dbReference>
<keyword evidence="4" id="KW-0010">Activator</keyword>
<evidence type="ECO:0000256" key="2">
    <source>
        <dbReference type="ARBA" id="ARBA00023015"/>
    </source>
</evidence>
<dbReference type="Gene3D" id="1.10.10.10">
    <property type="entry name" value="Winged helix-like DNA-binding domain superfamily/Winged helix DNA-binding domain"/>
    <property type="match status" value="1"/>
</dbReference>
<dbReference type="Gene3D" id="3.40.190.10">
    <property type="entry name" value="Periplasmic binding protein-like II"/>
    <property type="match status" value="2"/>
</dbReference>
<proteinExistence type="inferred from homology"/>
<evidence type="ECO:0000256" key="4">
    <source>
        <dbReference type="ARBA" id="ARBA00023159"/>
    </source>
</evidence>
<keyword evidence="8" id="KW-1185">Reference proteome</keyword>
<dbReference type="InterPro" id="IPR036388">
    <property type="entry name" value="WH-like_DNA-bd_sf"/>
</dbReference>
<evidence type="ECO:0000256" key="1">
    <source>
        <dbReference type="ARBA" id="ARBA00009437"/>
    </source>
</evidence>
<evidence type="ECO:0000259" key="6">
    <source>
        <dbReference type="PROSITE" id="PS50931"/>
    </source>
</evidence>
<dbReference type="InterPro" id="IPR000847">
    <property type="entry name" value="LysR_HTH_N"/>
</dbReference>
<protein>
    <submittedName>
        <fullName evidence="7">Morphology and auto-aggregation control protein</fullName>
    </submittedName>
</protein>
<dbReference type="AlphaFoldDB" id="A0A0P1ESP5"/>
<dbReference type="GO" id="GO:0032993">
    <property type="term" value="C:protein-DNA complex"/>
    <property type="evidence" value="ECO:0007669"/>
    <property type="project" value="TreeGrafter"/>
</dbReference>
<dbReference type="Pfam" id="PF00126">
    <property type="entry name" value="HTH_1"/>
    <property type="match status" value="1"/>
</dbReference>
<sequence>MRPTLRQLEYIVAVADTGQIGLAAAQLNVSQPSLSAQLSEVEADLGAPLFQRGRSGAKITPVGEDVVRRARQILHEHKDLRAAAQGGGIFQGRLRLGVLPSIGPYLLPGVVQRLHREHPHFRLIVREESTRDLDEGLRSGRLDMIISTPEDHPGAQSTHLFTEQLWAALALDHPLRSPQGTLPLNALSGQTLLTLGSGHRLSHIVAGLAASAGGRVSDEYEGTSLDAIRLMAATGAGVAILPSIYAATERRRGTDVRLHLINDPAASRALALVQPNLPQPRPGSDVLADVLQSEAARILAAPDGAISVQN</sequence>
<dbReference type="PANTHER" id="PTHR30346:SF26">
    <property type="entry name" value="HYDROGEN PEROXIDE-INDUCIBLE GENES ACTIVATOR"/>
    <property type="match status" value="1"/>
</dbReference>
<dbReference type="GO" id="GO:0003700">
    <property type="term" value="F:DNA-binding transcription factor activity"/>
    <property type="evidence" value="ECO:0007669"/>
    <property type="project" value="InterPro"/>
</dbReference>
<keyword evidence="2" id="KW-0805">Transcription regulation</keyword>
<dbReference type="Pfam" id="PF03466">
    <property type="entry name" value="LysR_substrate"/>
    <property type="match status" value="1"/>
</dbReference>
<feature type="domain" description="HTH lysR-type" evidence="6">
    <location>
        <begin position="3"/>
        <end position="60"/>
    </location>
</feature>
<dbReference type="EMBL" id="CYPW01000024">
    <property type="protein sequence ID" value="CUH52997.1"/>
    <property type="molecule type" value="Genomic_DNA"/>
</dbReference>
<evidence type="ECO:0000256" key="3">
    <source>
        <dbReference type="ARBA" id="ARBA00023125"/>
    </source>
</evidence>
<comment type="similarity">
    <text evidence="1">Belongs to the LysR transcriptional regulatory family.</text>
</comment>
<dbReference type="STRING" id="321267.SHM7688_02448"/>
<dbReference type="PANTHER" id="PTHR30346">
    <property type="entry name" value="TRANSCRIPTIONAL DUAL REGULATOR HCAR-RELATED"/>
    <property type="match status" value="1"/>
</dbReference>
<evidence type="ECO:0000313" key="7">
    <source>
        <dbReference type="EMBL" id="CUH52997.1"/>
    </source>
</evidence>
<dbReference type="FunFam" id="1.10.10.10:FF:000001">
    <property type="entry name" value="LysR family transcriptional regulator"/>
    <property type="match status" value="1"/>
</dbReference>
<dbReference type="GO" id="GO:0003677">
    <property type="term" value="F:DNA binding"/>
    <property type="evidence" value="ECO:0007669"/>
    <property type="project" value="UniProtKB-KW"/>
</dbReference>
<dbReference type="InterPro" id="IPR005119">
    <property type="entry name" value="LysR_subst-bd"/>
</dbReference>
<dbReference type="InterPro" id="IPR036390">
    <property type="entry name" value="WH_DNA-bd_sf"/>
</dbReference>
<keyword evidence="5" id="KW-0804">Transcription</keyword>
<dbReference type="PROSITE" id="PS50931">
    <property type="entry name" value="HTH_LYSR"/>
    <property type="match status" value="1"/>
</dbReference>
<dbReference type="OrthoDB" id="9815174at2"/>
<dbReference type="Proteomes" id="UP000054823">
    <property type="component" value="Unassembled WGS sequence"/>
</dbReference>
<dbReference type="CDD" id="cd08411">
    <property type="entry name" value="PBP2_OxyR"/>
    <property type="match status" value="1"/>
</dbReference>
<dbReference type="RefSeq" id="WP_058240167.1">
    <property type="nucleotide sequence ID" value="NZ_CYPW01000024.1"/>
</dbReference>
<organism evidence="7 8">
    <name type="scientific">Shimia marina</name>
    <dbReference type="NCBI Taxonomy" id="321267"/>
    <lineage>
        <taxon>Bacteria</taxon>
        <taxon>Pseudomonadati</taxon>
        <taxon>Pseudomonadota</taxon>
        <taxon>Alphaproteobacteria</taxon>
        <taxon>Rhodobacterales</taxon>
        <taxon>Roseobacteraceae</taxon>
    </lineage>
</organism>
<keyword evidence="3" id="KW-0238">DNA-binding</keyword>
<name>A0A0P1ESP5_9RHOB</name>
<accession>A0A0P1ESP5</accession>
<reference evidence="7 8" key="1">
    <citation type="submission" date="2015-09" db="EMBL/GenBank/DDBJ databases">
        <authorList>
            <consortium name="Swine Surveillance"/>
        </authorList>
    </citation>
    <scope>NUCLEOTIDE SEQUENCE [LARGE SCALE GENOMIC DNA]</scope>
    <source>
        <strain evidence="7 8">CECT 7688</strain>
    </source>
</reference>
<gene>
    <name evidence="7" type="primary">oxyR_2</name>
    <name evidence="7" type="ORF">SHM7688_02448</name>
</gene>